<dbReference type="Pfam" id="PF14559">
    <property type="entry name" value="TPR_19"/>
    <property type="match status" value="1"/>
</dbReference>
<dbReference type="EMBL" id="JACFXV010000038">
    <property type="protein sequence ID" value="MBA5776226.1"/>
    <property type="molecule type" value="Genomic_DNA"/>
</dbReference>
<keyword evidence="2" id="KW-0802">TPR repeat</keyword>
<dbReference type="Proteomes" id="UP000541109">
    <property type="component" value="Unassembled WGS sequence"/>
</dbReference>
<dbReference type="Gene3D" id="1.25.40.10">
    <property type="entry name" value="Tetratricopeptide repeat domain"/>
    <property type="match status" value="2"/>
</dbReference>
<dbReference type="SUPFAM" id="SSF48452">
    <property type="entry name" value="TPR-like"/>
    <property type="match status" value="1"/>
</dbReference>
<dbReference type="PIRSF" id="PIRSF035836">
    <property type="entry name" value="UCP035836"/>
    <property type="match status" value="1"/>
</dbReference>
<dbReference type="PANTHER" id="PTHR44858">
    <property type="entry name" value="TETRATRICOPEPTIDE REPEAT PROTEIN 6"/>
    <property type="match status" value="1"/>
</dbReference>
<organism evidence="3 4">
    <name type="scientific">Stappia albiluteola</name>
    <dbReference type="NCBI Taxonomy" id="2758565"/>
    <lineage>
        <taxon>Bacteria</taxon>
        <taxon>Pseudomonadati</taxon>
        <taxon>Pseudomonadota</taxon>
        <taxon>Alphaproteobacteria</taxon>
        <taxon>Hyphomicrobiales</taxon>
        <taxon>Stappiaceae</taxon>
        <taxon>Stappia</taxon>
    </lineage>
</organism>
<accession>A0A839AAL0</accession>
<evidence type="ECO:0000256" key="1">
    <source>
        <dbReference type="ARBA" id="ARBA00022737"/>
    </source>
</evidence>
<gene>
    <name evidence="3" type="ORF">H2509_03710</name>
</gene>
<dbReference type="PANTHER" id="PTHR44858:SF1">
    <property type="entry name" value="UDP-N-ACETYLGLUCOSAMINE--PEPTIDE N-ACETYLGLUCOSAMINYLTRANSFERASE SPINDLY-RELATED"/>
    <property type="match status" value="1"/>
</dbReference>
<dbReference type="InterPro" id="IPR019734">
    <property type="entry name" value="TPR_rpt"/>
</dbReference>
<dbReference type="InterPro" id="IPR011717">
    <property type="entry name" value="TPR-4"/>
</dbReference>
<dbReference type="InterPro" id="IPR014596">
    <property type="entry name" value="UCP035836"/>
</dbReference>
<keyword evidence="1" id="KW-0677">Repeat</keyword>
<proteinExistence type="predicted"/>
<name>A0A839AAL0_9HYPH</name>
<protein>
    <submittedName>
        <fullName evidence="3">Tetratricopeptide repeat protein</fullName>
    </submittedName>
</protein>
<evidence type="ECO:0000313" key="4">
    <source>
        <dbReference type="Proteomes" id="UP000541109"/>
    </source>
</evidence>
<dbReference type="GO" id="GO:0042802">
    <property type="term" value="F:identical protein binding"/>
    <property type="evidence" value="ECO:0007669"/>
    <property type="project" value="InterPro"/>
</dbReference>
<dbReference type="AlphaFoldDB" id="A0A839AAL0"/>
<evidence type="ECO:0000256" key="2">
    <source>
        <dbReference type="ARBA" id="ARBA00022803"/>
    </source>
</evidence>
<dbReference type="InterPro" id="IPR050498">
    <property type="entry name" value="Ycf3"/>
</dbReference>
<dbReference type="SMART" id="SM00028">
    <property type="entry name" value="TPR"/>
    <property type="match status" value="2"/>
</dbReference>
<dbReference type="Pfam" id="PF13432">
    <property type="entry name" value="TPR_16"/>
    <property type="match status" value="1"/>
</dbReference>
<comment type="caution">
    <text evidence="3">The sequence shown here is derived from an EMBL/GenBank/DDBJ whole genome shotgun (WGS) entry which is preliminary data.</text>
</comment>
<sequence>MFLVTRRDAVASRTGGAGLAFASRVQLSSCAARKSKCRNWTVRHALILSVAALALAGCASSKQSVGTHAAPSQNYLAPGSDAARQSVGYWSKAYESKPQDRENILNYSAALVRNGQLEQAEAVLRKAIIANQKDRDIAAAYGKVLAQGGRFPEALQVIRGAQTPTSPDWRLLSAEAAINDQLGQTDTARSLYNQALKIAPDEPSLLNNIALSHLLAGDITEAEKMLRKAVESPKADSRVRQNLALTLGLQGRFEDAETVARSEIDPGQAEANIAYLKSMLAQRNTWADIQSADAGSAAKQGG</sequence>
<evidence type="ECO:0000313" key="3">
    <source>
        <dbReference type="EMBL" id="MBA5776226.1"/>
    </source>
</evidence>
<keyword evidence="4" id="KW-1185">Reference proteome</keyword>
<dbReference type="InterPro" id="IPR011990">
    <property type="entry name" value="TPR-like_helical_dom_sf"/>
</dbReference>
<reference evidence="3 4" key="1">
    <citation type="submission" date="2020-07" db="EMBL/GenBank/DDBJ databases">
        <title>Stappia sp., F7233, whole genome shotgun sequencing project.</title>
        <authorList>
            <person name="Jiang S."/>
            <person name="Liu Z.W."/>
            <person name="Du Z.J."/>
        </authorList>
    </citation>
    <scope>NUCLEOTIDE SEQUENCE [LARGE SCALE GENOMIC DNA]</scope>
    <source>
        <strain evidence="3 4">F7233</strain>
    </source>
</reference>
<dbReference type="Pfam" id="PF07721">
    <property type="entry name" value="TPR_4"/>
    <property type="match status" value="1"/>
</dbReference>